<dbReference type="AlphaFoldDB" id="A0A6B8KIK9"/>
<organism evidence="1 2">
    <name type="scientific">Methylocystis heyeri</name>
    <dbReference type="NCBI Taxonomy" id="391905"/>
    <lineage>
        <taxon>Bacteria</taxon>
        <taxon>Pseudomonadati</taxon>
        <taxon>Pseudomonadota</taxon>
        <taxon>Alphaproteobacteria</taxon>
        <taxon>Hyphomicrobiales</taxon>
        <taxon>Methylocystaceae</taxon>
        <taxon>Methylocystis</taxon>
    </lineage>
</organism>
<gene>
    <name evidence="1" type="ORF">H2LOC_017390</name>
</gene>
<name>A0A6B8KIK9_9HYPH</name>
<keyword evidence="2" id="KW-1185">Reference proteome</keyword>
<dbReference type="Proteomes" id="UP000309061">
    <property type="component" value="Chromosome"/>
</dbReference>
<reference evidence="1 2" key="1">
    <citation type="submission" date="2019-11" db="EMBL/GenBank/DDBJ databases">
        <title>The genome sequence of Methylocystis heyeri.</title>
        <authorList>
            <person name="Oshkin I.Y."/>
            <person name="Miroshnikov K."/>
            <person name="Dedysh S.N."/>
        </authorList>
    </citation>
    <scope>NUCLEOTIDE SEQUENCE [LARGE SCALE GENOMIC DNA]</scope>
    <source>
        <strain evidence="1 2">H2</strain>
    </source>
</reference>
<evidence type="ECO:0000313" key="2">
    <source>
        <dbReference type="Proteomes" id="UP000309061"/>
    </source>
</evidence>
<proteinExistence type="predicted"/>
<accession>A0A6B8KIK9</accession>
<dbReference type="KEGG" id="mhey:H2LOC_017390"/>
<dbReference type="EMBL" id="CP046052">
    <property type="protein sequence ID" value="QGM47319.1"/>
    <property type="molecule type" value="Genomic_DNA"/>
</dbReference>
<protein>
    <submittedName>
        <fullName evidence="1">Uncharacterized protein</fullName>
    </submittedName>
</protein>
<evidence type="ECO:0000313" key="1">
    <source>
        <dbReference type="EMBL" id="QGM47319.1"/>
    </source>
</evidence>
<sequence length="69" mass="7588">MVSRAPSHPEFWKSMFDSMKATSGCVFWPSGGCVIADPSVREHVDLELIEALGEPRLVAAPMPMLDRLS</sequence>
<dbReference type="RefSeq" id="WP_136497433.1">
    <property type="nucleotide sequence ID" value="NZ_CP046052.1"/>
</dbReference>